<feature type="domain" description="Bacterial type II secretion system protein E" evidence="2">
    <location>
        <begin position="91"/>
        <end position="371"/>
    </location>
</feature>
<proteinExistence type="inferred from homology"/>
<dbReference type="InterPro" id="IPR001482">
    <property type="entry name" value="T2SS/T4SS_dom"/>
</dbReference>
<dbReference type="EMBL" id="BNBA01000040">
    <property type="protein sequence ID" value="GHH59873.1"/>
    <property type="molecule type" value="Genomic_DNA"/>
</dbReference>
<evidence type="ECO:0000256" key="1">
    <source>
        <dbReference type="ARBA" id="ARBA00006611"/>
    </source>
</evidence>
<keyword evidence="3" id="KW-0067">ATP-binding</keyword>
<name>A0A919FBE5_9XANT</name>
<evidence type="ECO:0000313" key="3">
    <source>
        <dbReference type="EMBL" id="GHH59873.1"/>
    </source>
</evidence>
<reference evidence="3" key="2">
    <citation type="submission" date="2020-09" db="EMBL/GenBank/DDBJ databases">
        <authorList>
            <person name="Sun Q."/>
            <person name="Ohkuma M."/>
        </authorList>
    </citation>
    <scope>NUCLEOTIDE SEQUENCE</scope>
    <source>
        <strain evidence="3">JCM 13306</strain>
    </source>
</reference>
<gene>
    <name evidence="3" type="ORF">GCM10009090_34520</name>
</gene>
<reference evidence="3" key="1">
    <citation type="journal article" date="2014" name="Int. J. Syst. Evol. Microbiol.">
        <title>Complete genome sequence of Corynebacterium casei LMG S-19264T (=DSM 44701T), isolated from a smear-ripened cheese.</title>
        <authorList>
            <consortium name="US DOE Joint Genome Institute (JGI-PGF)"/>
            <person name="Walter F."/>
            <person name="Albersmeier A."/>
            <person name="Kalinowski J."/>
            <person name="Ruckert C."/>
        </authorList>
    </citation>
    <scope>NUCLEOTIDE SEQUENCE</scope>
    <source>
        <strain evidence="3">JCM 13306</strain>
    </source>
</reference>
<dbReference type="GO" id="GO:0016887">
    <property type="term" value="F:ATP hydrolysis activity"/>
    <property type="evidence" value="ECO:0007669"/>
    <property type="project" value="InterPro"/>
</dbReference>
<comment type="similarity">
    <text evidence="1">Belongs to the GSP E family.</text>
</comment>
<dbReference type="InterPro" id="IPR027417">
    <property type="entry name" value="P-loop_NTPase"/>
</dbReference>
<dbReference type="AlphaFoldDB" id="A0A919FBE5"/>
<dbReference type="Gene3D" id="3.30.450.380">
    <property type="match status" value="1"/>
</dbReference>
<protein>
    <submittedName>
        <fullName evidence="3">Type II/IV secretion system ATP-binding protein</fullName>
    </submittedName>
</protein>
<organism evidence="3 4">
    <name type="scientific">Xanthomonas boreopolis</name>
    <dbReference type="NCBI Taxonomy" id="86183"/>
    <lineage>
        <taxon>Bacteria</taxon>
        <taxon>Pseudomonadati</taxon>
        <taxon>Pseudomonadota</taxon>
        <taxon>Gammaproteobacteria</taxon>
        <taxon>Lysobacterales</taxon>
        <taxon>Lysobacteraceae</taxon>
        <taxon>Xanthomonas</taxon>
    </lineage>
</organism>
<keyword evidence="3" id="KW-0547">Nucleotide-binding</keyword>
<dbReference type="PANTHER" id="PTHR30486:SF15">
    <property type="entry name" value="TYPE II_IV SECRETION SYSTEM ATPASE"/>
    <property type="match status" value="1"/>
</dbReference>
<dbReference type="GO" id="GO:0005524">
    <property type="term" value="F:ATP binding"/>
    <property type="evidence" value="ECO:0007669"/>
    <property type="project" value="UniProtKB-KW"/>
</dbReference>
<keyword evidence="4" id="KW-1185">Reference proteome</keyword>
<dbReference type="Pfam" id="PF00437">
    <property type="entry name" value="T2SSE"/>
    <property type="match status" value="1"/>
</dbReference>
<dbReference type="Proteomes" id="UP000623958">
    <property type="component" value="Unassembled WGS sequence"/>
</dbReference>
<dbReference type="Gene3D" id="3.40.50.300">
    <property type="entry name" value="P-loop containing nucleotide triphosphate hydrolases"/>
    <property type="match status" value="1"/>
</dbReference>
<evidence type="ECO:0000259" key="2">
    <source>
        <dbReference type="Pfam" id="PF00437"/>
    </source>
</evidence>
<comment type="caution">
    <text evidence="3">The sequence shown here is derived from an EMBL/GenBank/DDBJ whole genome shotgun (WGS) entry which is preliminary data.</text>
</comment>
<sequence>MLNSGGATVAVAAPAEPQPFEQSEQFQGVLSAAHEHLLNRIEDERIDIDAWAPDTIAKYVRSHTASFVQEWRIPVNEQEMEQVATALHKELTGFGPLEDLLLDPTIEDILINSYKDVHISQGGVLRRAQQRFSDDRHLLRILRRILAPLGRRLDESNPMVDARLPNGGRLNAIIPPLAVDGPMVSIRKFRKDPFTPDELLAKGTFDKPMHALFNAMVLGRCNILISGGTSSGKTSLLNALASFIPHDERVVTIEDTAELSLNHPHVVRLESRLGGPDGSGAVSIRDLVRNSLRMRPDRIVVGEVRGAEVLEMLQAMNTGHDGSMATIHANSPRDCLYRMEMLAGFAGFQGSEESLRRQIASAVDFIVQIARLGGGRRVIVSITEVTGVTDNLITTQELFRHENWYDANNVERDRWVGLGFHPHCHKLEPFRQFLRNAATEDFQ</sequence>
<dbReference type="InterPro" id="IPR050921">
    <property type="entry name" value="T4SS_GSP_E_ATPase"/>
</dbReference>
<dbReference type="CDD" id="cd01130">
    <property type="entry name" value="VirB11-like_ATPase"/>
    <property type="match status" value="1"/>
</dbReference>
<dbReference type="PANTHER" id="PTHR30486">
    <property type="entry name" value="TWITCHING MOTILITY PROTEIN PILT"/>
    <property type="match status" value="1"/>
</dbReference>
<accession>A0A919FBE5</accession>
<dbReference type="SUPFAM" id="SSF52540">
    <property type="entry name" value="P-loop containing nucleoside triphosphate hydrolases"/>
    <property type="match status" value="1"/>
</dbReference>
<evidence type="ECO:0000313" key="4">
    <source>
        <dbReference type="Proteomes" id="UP000623958"/>
    </source>
</evidence>